<reference evidence="3 4" key="1">
    <citation type="submission" date="2020-01" db="EMBL/GenBank/DDBJ databases">
        <title>Genetics and antimicrobial susceptibilities of Nocardia species isolated from the soil; a comparison with species isolated from humans.</title>
        <authorList>
            <person name="Carrasco G."/>
            <person name="Monzon S."/>
            <person name="Sansegundo M."/>
            <person name="Garcia E."/>
            <person name="Garrido N."/>
            <person name="Medina M.J."/>
            <person name="Villalon P."/>
            <person name="Ramirez-Arocha A.C."/>
            <person name="Jimenez P."/>
            <person name="Cuesta I."/>
            <person name="Valdezate S."/>
        </authorList>
    </citation>
    <scope>NUCLEOTIDE SEQUENCE [LARGE SCALE GENOMIC DNA]</scope>
    <source>
        <strain evidence="3 4">CNM20110639</strain>
    </source>
</reference>
<evidence type="ECO:0000256" key="2">
    <source>
        <dbReference type="SAM" id="Phobius"/>
    </source>
</evidence>
<sequence>MVIGALAGGVIGLVLGMLTVVLFPITALIGFGVGGAAGFLIGGAAGAAVPNSDIPEWDYVPDPPDDDSTDRDRPRGHSGLDHDPSDLNGDGLRDD</sequence>
<keyword evidence="2" id="KW-0472">Membrane</keyword>
<evidence type="ECO:0000313" key="4">
    <source>
        <dbReference type="Proteomes" id="UP000468928"/>
    </source>
</evidence>
<dbReference type="Proteomes" id="UP000468928">
    <property type="component" value="Unassembled WGS sequence"/>
</dbReference>
<name>A0A6P1D5J8_9NOCA</name>
<proteinExistence type="predicted"/>
<feature type="transmembrane region" description="Helical" evidence="2">
    <location>
        <begin position="6"/>
        <end position="31"/>
    </location>
</feature>
<gene>
    <name evidence="3" type="ORF">GV789_14755</name>
</gene>
<organism evidence="3 4">
    <name type="scientific">Nocardia cyriacigeorgica</name>
    <dbReference type="NCBI Taxonomy" id="135487"/>
    <lineage>
        <taxon>Bacteria</taxon>
        <taxon>Bacillati</taxon>
        <taxon>Actinomycetota</taxon>
        <taxon>Actinomycetes</taxon>
        <taxon>Mycobacteriales</taxon>
        <taxon>Nocardiaceae</taxon>
        <taxon>Nocardia</taxon>
    </lineage>
</organism>
<accession>A0A6P1D5J8</accession>
<dbReference type="EMBL" id="JAAGUZ010000035">
    <property type="protein sequence ID" value="NEW45697.1"/>
    <property type="molecule type" value="Genomic_DNA"/>
</dbReference>
<evidence type="ECO:0000256" key="1">
    <source>
        <dbReference type="SAM" id="MobiDB-lite"/>
    </source>
</evidence>
<comment type="caution">
    <text evidence="3">The sequence shown here is derived from an EMBL/GenBank/DDBJ whole genome shotgun (WGS) entry which is preliminary data.</text>
</comment>
<dbReference type="RefSeq" id="WP_163829249.1">
    <property type="nucleotide sequence ID" value="NZ_JAAGUZ010000035.1"/>
</dbReference>
<feature type="compositionally biased region" description="Basic and acidic residues" evidence="1">
    <location>
        <begin position="70"/>
        <end position="95"/>
    </location>
</feature>
<keyword evidence="2" id="KW-0812">Transmembrane</keyword>
<keyword evidence="2" id="KW-1133">Transmembrane helix</keyword>
<evidence type="ECO:0000313" key="3">
    <source>
        <dbReference type="EMBL" id="NEW45697.1"/>
    </source>
</evidence>
<feature type="region of interest" description="Disordered" evidence="1">
    <location>
        <begin position="52"/>
        <end position="95"/>
    </location>
</feature>
<dbReference type="AlphaFoldDB" id="A0A6P1D5J8"/>
<protein>
    <submittedName>
        <fullName evidence="3">Uncharacterized protein</fullName>
    </submittedName>
</protein>